<feature type="compositionally biased region" description="Basic and acidic residues" evidence="6">
    <location>
        <begin position="621"/>
        <end position="646"/>
    </location>
</feature>
<feature type="compositionally biased region" description="Acidic residues" evidence="6">
    <location>
        <begin position="1942"/>
        <end position="1951"/>
    </location>
</feature>
<feature type="compositionally biased region" description="Polar residues" evidence="6">
    <location>
        <begin position="166"/>
        <end position="176"/>
    </location>
</feature>
<evidence type="ECO:0000259" key="7">
    <source>
        <dbReference type="PROSITE" id="PS51893"/>
    </source>
</evidence>
<protein>
    <recommendedName>
        <fullName evidence="7">A kinase-anchoring proteins AKAP-5 and AKAP-12 calmodulin (CaM)-binding domain-containing protein</fullName>
    </recommendedName>
</protein>
<feature type="compositionally biased region" description="Basic and acidic residues" evidence="6">
    <location>
        <begin position="448"/>
        <end position="459"/>
    </location>
</feature>
<feature type="compositionally biased region" description="Low complexity" evidence="6">
    <location>
        <begin position="223"/>
        <end position="233"/>
    </location>
</feature>
<dbReference type="GO" id="GO:0090036">
    <property type="term" value="P:regulation of protein kinase C signaling"/>
    <property type="evidence" value="ECO:0007669"/>
    <property type="project" value="InterPro"/>
</dbReference>
<feature type="compositionally biased region" description="Basic and acidic residues" evidence="6">
    <location>
        <begin position="1558"/>
        <end position="1570"/>
    </location>
</feature>
<feature type="region of interest" description="Disordered" evidence="6">
    <location>
        <begin position="2151"/>
        <end position="2277"/>
    </location>
</feature>
<dbReference type="InterPro" id="IPR028540">
    <property type="entry name" value="AKAP12"/>
</dbReference>
<name>A0AAN8D8R7_CHAGU</name>
<feature type="compositionally biased region" description="Polar residues" evidence="6">
    <location>
        <begin position="422"/>
        <end position="431"/>
    </location>
</feature>
<evidence type="ECO:0000256" key="3">
    <source>
        <dbReference type="ARBA" id="ARBA00022860"/>
    </source>
</evidence>
<feature type="compositionally biased region" description="Basic and acidic residues" evidence="6">
    <location>
        <begin position="208"/>
        <end position="217"/>
    </location>
</feature>
<accession>A0AAN8D8R7</accession>
<evidence type="ECO:0000256" key="4">
    <source>
        <dbReference type="ARBA" id="ARBA00023136"/>
    </source>
</evidence>
<feature type="region of interest" description="Disordered" evidence="6">
    <location>
        <begin position="250"/>
        <end position="290"/>
    </location>
</feature>
<feature type="compositionally biased region" description="Basic and acidic residues" evidence="6">
    <location>
        <begin position="1043"/>
        <end position="1052"/>
    </location>
</feature>
<dbReference type="GO" id="GO:0007165">
    <property type="term" value="P:signal transduction"/>
    <property type="evidence" value="ECO:0007669"/>
    <property type="project" value="TreeGrafter"/>
</dbReference>
<feature type="region of interest" description="Disordered" evidence="6">
    <location>
        <begin position="1164"/>
        <end position="1192"/>
    </location>
</feature>
<feature type="compositionally biased region" description="Polar residues" evidence="6">
    <location>
        <begin position="2154"/>
        <end position="2170"/>
    </location>
</feature>
<feature type="compositionally biased region" description="Acidic residues" evidence="6">
    <location>
        <begin position="1105"/>
        <end position="1114"/>
    </location>
</feature>
<evidence type="ECO:0000256" key="2">
    <source>
        <dbReference type="ARBA" id="ARBA00022553"/>
    </source>
</evidence>
<dbReference type="EMBL" id="JAURVH010001526">
    <property type="protein sequence ID" value="KAK5917495.1"/>
    <property type="molecule type" value="Genomic_DNA"/>
</dbReference>
<feature type="region of interest" description="Disordered" evidence="6">
    <location>
        <begin position="1216"/>
        <end position="1235"/>
    </location>
</feature>
<feature type="region of interest" description="Disordered" evidence="6">
    <location>
        <begin position="1325"/>
        <end position="1571"/>
    </location>
</feature>
<feature type="domain" description="A kinase-anchoring proteins AKAP-5 and AKAP-12 calmodulin (CaM)-binding" evidence="7">
    <location>
        <begin position="523"/>
        <end position="543"/>
    </location>
</feature>
<feature type="compositionally biased region" description="Basic and acidic residues" evidence="6">
    <location>
        <begin position="575"/>
        <end position="593"/>
    </location>
</feature>
<feature type="compositionally biased region" description="Basic and acidic residues" evidence="6">
    <location>
        <begin position="52"/>
        <end position="84"/>
    </location>
</feature>
<feature type="domain" description="A kinase-anchoring proteins AKAP-5 and AKAP-12 calmodulin (CaM)-binding" evidence="7">
    <location>
        <begin position="402"/>
        <end position="422"/>
    </location>
</feature>
<dbReference type="PANTHER" id="PTHR23209:SF4">
    <property type="entry name" value="A-KINASE ANCHOR PROTEIN 12"/>
    <property type="match status" value="1"/>
</dbReference>
<feature type="compositionally biased region" description="Basic and acidic residues" evidence="6">
    <location>
        <begin position="2240"/>
        <end position="2250"/>
    </location>
</feature>
<feature type="region of interest" description="Disordered" evidence="6">
    <location>
        <begin position="121"/>
        <end position="233"/>
    </location>
</feature>
<feature type="compositionally biased region" description="Basic and acidic residues" evidence="6">
    <location>
        <begin position="2213"/>
        <end position="2230"/>
    </location>
</feature>
<feature type="region of interest" description="Disordered" evidence="6">
    <location>
        <begin position="1"/>
        <end position="91"/>
    </location>
</feature>
<feature type="compositionally biased region" description="Low complexity" evidence="6">
    <location>
        <begin position="550"/>
        <end position="563"/>
    </location>
</feature>
<feature type="compositionally biased region" description="Acidic residues" evidence="6">
    <location>
        <begin position="197"/>
        <end position="207"/>
    </location>
</feature>
<feature type="compositionally biased region" description="Acidic residues" evidence="6">
    <location>
        <begin position="1338"/>
        <end position="1350"/>
    </location>
</feature>
<evidence type="ECO:0000313" key="9">
    <source>
        <dbReference type="Proteomes" id="UP001331515"/>
    </source>
</evidence>
<organism evidence="8 9">
    <name type="scientific">Champsocephalus gunnari</name>
    <name type="common">Mackerel icefish</name>
    <dbReference type="NCBI Taxonomy" id="52237"/>
    <lineage>
        <taxon>Eukaryota</taxon>
        <taxon>Metazoa</taxon>
        <taxon>Chordata</taxon>
        <taxon>Craniata</taxon>
        <taxon>Vertebrata</taxon>
        <taxon>Euteleostomi</taxon>
        <taxon>Actinopterygii</taxon>
        <taxon>Neopterygii</taxon>
        <taxon>Teleostei</taxon>
        <taxon>Neoteleostei</taxon>
        <taxon>Acanthomorphata</taxon>
        <taxon>Eupercaria</taxon>
        <taxon>Perciformes</taxon>
        <taxon>Notothenioidei</taxon>
        <taxon>Channichthyidae</taxon>
        <taxon>Champsocephalus</taxon>
    </lineage>
</organism>
<feature type="compositionally biased region" description="Basic residues" evidence="6">
    <location>
        <begin position="528"/>
        <end position="538"/>
    </location>
</feature>
<feature type="compositionally biased region" description="Basic and acidic residues" evidence="6">
    <location>
        <begin position="1017"/>
        <end position="1026"/>
    </location>
</feature>
<dbReference type="PANTHER" id="PTHR23209">
    <property type="entry name" value="A-KINASE ANCHOR PROTEIN 12"/>
    <property type="match status" value="1"/>
</dbReference>
<dbReference type="GO" id="GO:0010739">
    <property type="term" value="P:positive regulation of protein kinase A signaling"/>
    <property type="evidence" value="ECO:0007669"/>
    <property type="project" value="InterPro"/>
</dbReference>
<dbReference type="InterPro" id="IPR001573">
    <property type="entry name" value="AKAP_WSK"/>
</dbReference>
<sequence>MGDAQSAEERSGDARDDEQEPGDKPLVNIGQVSEVRGKAESSIAEVNGLCEEQGRADEKDDSGTEKPLKEEDVEHVEISEKESLNEADEEEPLEVIEMDAKQNDINEGFRRFFSTIGLKLTVKSGSGDVASDDTDKEDPNRPEDIGETTKEATSENLKMAQETYDNDSTTCPTLTDVSPEDAPQNAEEETPESKEEAESDYVDAEMPVEEHSQHEATPEGEPESPSGPEEAEVVSPMKRFFTTGIFSGLRKKKKLPEGERADKELEDLGKKEVVETAEQTKQDQHQHREDIRDAVEAAAVETELKELEGGKAPQIPDPLSVVVTEPDILRSQEKEKVQASPLKRLFPGSFSKLPRKQRSRRSSDARTSDSGEHASEKVISSTESGDNQKGEVSAHSSAEEEDGAWASFKKLMTPKKLRKRPSISNEETQSKCLAEESKAGEGGQTSDHSTDEGNTRKDSSVSWESVLCGSGRRRSRKTSDSEEDTPQNNNDKNKPDTGSKGGAESGLESSHEDSASPSEADAGSTWKSLKRLVTPKRKSKDEDESKDGVQSDSESTQDESSFSIKKLLPGRRKGTSAEKPDHVSSDEVDKDVASEDEDSETPAIVPLSEFDIVETAVQIETRADVERRTPKDAGHEVQRGLLDQKAEPVLQGVCLQAQDKEDASESKAPSSPAASEDSDDTESLSKPQLSDIAEEATAASVTEDAARDDTIAEDLIEITSEALTTPEPLDIAQEDETEMISAVSQLSSESSNTSGNTTPVPAEYVVKETDALLYQVVGSMSIGPEEVPVCSEDVRSERLVVSVSHQIMDTIVKKGQTVLEIHKGLDATDGNPDLDVEELEAVDKLTASAQAESISEVNDSVSTEMVSEVHTEHVETAEMALDDVHEVDVTHPEQSLKELEGIDEIYQLGECLSAASTDTFPPGADMVLEEASLAEAEAPRNDPRVAAGTEAEGTRDEAMQQDVPSLTQKEYLTHNVTDLIQVEDKDEPPGEAQEKQALDPEEGRVQAPEEDIISEDTLAHEEESLARTEVNVEPEKEDEPETDAARPEHVQEQEAPEALQPPPLVSEEGRGQSPAEEVQSEDLPEAEPGTDQLKQTGGRLAEVSVEPEEPEDDLLPLTEGNVEQVEASRTVEEVLEAEKAASEVASLLPLEHEEIPGDISAVEAATEEPNEETLPCTGDHLEPAVPSTTQHVQEPAALDAVEAPASDSAEVSVQSLEVTSEDVSVAESEVEDTKTEHVLAPEKLETDPVEAVQAAILDSEAASLLPLEKEAMSEDVAAVAHLEPGDSPKPDNEIPEVLEAPTEASIQPVGVQEAVVLPAVQVPTLDSEAGSLQPFEKEVEDASGETEEETIACSEADAQPGDAPKTSGEPEVLPHIFGSEDGIETIPLNRDDTESMETEHDQDEDILQAVQASRSDSEEGIPVSLEQEVVSEEPRDETTTPLAVTSEPVEASRTGDIQEPEEVQAVEEATSDSDVGSIPPVEKEVACEDVREQKTISDDPKEETEAEDTSTTAGQQDVLEAVETPASGAEVGRPQWFAKEVISEDIPAVETDKDEPEQDHGVEPEERLPEEAAITEHVQEPEVLPSDSEDMVTAIQADEGRPMDVKEVLEDVEGGNAQQGIFIEGVPKPDVDHVIASVTNGIESGVVAQADTSLETAEDQNTEGIPQDVVVEQENCVPEVVDEIQTLTAVSVSLVLEDTSVQVLENTVLTERLAALSEDTAKVTNEPNHAVQLGAVQATVETEKESELPGTETTNAFQHAVVAQVVVCKYASVAIPDVLVQKTSAIPEPSVSEVASEKVFKDALETSTPLLKDEAEEKVEGGGAAVTMHVPSVESEDNRRIQVQAVDADVKSAETIQDLVLEAGVTEDKEVIDVCHETVTKEEDFSATPEIEEELTNEELKVTIGDVVPHVQEHLPEPESVVEQDGVHPPEAVKEVARGEVEAPEATEDQSETFRERQEEAPTGVSDVSAPEQGSKDLVPNQPEGSDTAIIEEKQDLEETKVEQERCTAGVVVEEVKLDRMIHEEAQMIQSPTVTHGDAGIATPHNTGTISSTSNVIESPSSVSIEFKLNIQYGRASSQAPDVSEVGVQAVEEGQNQIRRDESEIQIKERAVQAAGITEHAAASDSTERAVVTTPPVLMDIHIQALGEIKAPESGTSSVPAAETMQTENRGVSRRHPVISVASAQQAEEPVEAKEEEHEQDVWVDAQEDIREETEGPRKEEEEFLEPCKGDEEEEEEEEERHLETHKTVEVESDEDFTVAPESPDPEAVSVTTMECD</sequence>
<feature type="compositionally biased region" description="Basic and acidic residues" evidence="6">
    <location>
        <begin position="137"/>
        <end position="153"/>
    </location>
</feature>
<feature type="region of interest" description="Disordered" evidence="6">
    <location>
        <begin position="1937"/>
        <end position="1987"/>
    </location>
</feature>
<keyword evidence="2" id="KW-0597">Phosphoprotein</keyword>
<dbReference type="Proteomes" id="UP001331515">
    <property type="component" value="Unassembled WGS sequence"/>
</dbReference>
<dbReference type="Pfam" id="PF03832">
    <property type="entry name" value="WSK"/>
    <property type="match status" value="1"/>
</dbReference>
<dbReference type="GO" id="GO:0005737">
    <property type="term" value="C:cytoplasm"/>
    <property type="evidence" value="ECO:0007669"/>
    <property type="project" value="TreeGrafter"/>
</dbReference>
<keyword evidence="4" id="KW-0472">Membrane</keyword>
<dbReference type="GO" id="GO:0051018">
    <property type="term" value="F:protein kinase A binding"/>
    <property type="evidence" value="ECO:0007669"/>
    <property type="project" value="InterPro"/>
</dbReference>
<feature type="compositionally biased region" description="Polar residues" evidence="6">
    <location>
        <begin position="378"/>
        <end position="387"/>
    </location>
</feature>
<keyword evidence="3" id="KW-0112">Calmodulin-binding</keyword>
<evidence type="ECO:0000256" key="5">
    <source>
        <dbReference type="ARBA" id="ARBA00023288"/>
    </source>
</evidence>
<feature type="compositionally biased region" description="Basic and acidic residues" evidence="6">
    <location>
        <begin position="255"/>
        <end position="290"/>
    </location>
</feature>
<feature type="compositionally biased region" description="Low complexity" evidence="6">
    <location>
        <begin position="666"/>
        <end position="675"/>
    </location>
</feature>
<dbReference type="GO" id="GO:0016020">
    <property type="term" value="C:membrane"/>
    <property type="evidence" value="ECO:0007669"/>
    <property type="project" value="UniProtKB-SubCell"/>
</dbReference>
<dbReference type="GO" id="GO:0005516">
    <property type="term" value="F:calmodulin binding"/>
    <property type="evidence" value="ECO:0007669"/>
    <property type="project" value="UniProtKB-KW"/>
</dbReference>
<feature type="compositionally biased region" description="Low complexity" evidence="6">
    <location>
        <begin position="1217"/>
        <end position="1227"/>
    </location>
</feature>
<keyword evidence="5" id="KW-0449">Lipoprotein</keyword>
<feature type="region of interest" description="Disordered" evidence="6">
    <location>
        <begin position="934"/>
        <end position="1121"/>
    </location>
</feature>
<proteinExistence type="predicted"/>
<evidence type="ECO:0000256" key="1">
    <source>
        <dbReference type="ARBA" id="ARBA00004635"/>
    </source>
</evidence>
<comment type="caution">
    <text evidence="8">The sequence shown here is derived from an EMBL/GenBank/DDBJ whole genome shotgun (WGS) entry which is preliminary data.</text>
</comment>
<feature type="compositionally biased region" description="Acidic residues" evidence="6">
    <location>
        <begin position="1458"/>
        <end position="1471"/>
    </location>
</feature>
<evidence type="ECO:0000313" key="8">
    <source>
        <dbReference type="EMBL" id="KAK5917495.1"/>
    </source>
</evidence>
<feature type="compositionally biased region" description="Basic and acidic residues" evidence="6">
    <location>
        <begin position="539"/>
        <end position="549"/>
    </location>
</feature>
<feature type="compositionally biased region" description="Basic and acidic residues" evidence="6">
    <location>
        <begin position="992"/>
        <end position="1004"/>
    </location>
</feature>
<reference evidence="8 9" key="1">
    <citation type="journal article" date="2023" name="Mol. Biol. Evol.">
        <title>Genomics of Secondarily Temperate Adaptation in the Only Non-Antarctic Icefish.</title>
        <authorList>
            <person name="Rivera-Colon A.G."/>
            <person name="Rayamajhi N."/>
            <person name="Minhas B.F."/>
            <person name="Madrigal G."/>
            <person name="Bilyk K.T."/>
            <person name="Yoon V."/>
            <person name="Hune M."/>
            <person name="Gregory S."/>
            <person name="Cheng C.H.C."/>
            <person name="Catchen J.M."/>
        </authorList>
    </citation>
    <scope>NUCLEOTIDE SEQUENCE [LARGE SCALE GENOMIC DNA]</scope>
    <source>
        <tissue evidence="8">White muscle</tissue>
    </source>
</reference>
<dbReference type="PROSITE" id="PS51893">
    <property type="entry name" value="AKAP_CAM_BD"/>
    <property type="match status" value="2"/>
</dbReference>
<feature type="compositionally biased region" description="Basic and acidic residues" evidence="6">
    <location>
        <begin position="1389"/>
        <end position="1399"/>
    </location>
</feature>
<feature type="compositionally biased region" description="Basic and acidic residues" evidence="6">
    <location>
        <begin position="2191"/>
        <end position="2201"/>
    </location>
</feature>
<feature type="compositionally biased region" description="Polar residues" evidence="6">
    <location>
        <begin position="962"/>
        <end position="978"/>
    </location>
</feature>
<evidence type="ECO:0000256" key="6">
    <source>
        <dbReference type="SAM" id="MobiDB-lite"/>
    </source>
</evidence>
<feature type="compositionally biased region" description="Basic and acidic residues" evidence="6">
    <location>
        <begin position="361"/>
        <end position="376"/>
    </location>
</feature>
<feature type="region of interest" description="Disordered" evidence="6">
    <location>
        <begin position="332"/>
        <end position="708"/>
    </location>
</feature>
<comment type="subcellular location">
    <subcellularLocation>
        <location evidence="1">Membrane</location>
        <topology evidence="1">Lipid-anchor</topology>
    </subcellularLocation>
</comment>
<feature type="compositionally biased region" description="Basic and acidic residues" evidence="6">
    <location>
        <begin position="1481"/>
        <end position="1499"/>
    </location>
</feature>
<gene>
    <name evidence="8" type="ORF">CgunFtcFv8_012382</name>
</gene>
<feature type="compositionally biased region" description="Basic residues" evidence="6">
    <location>
        <begin position="412"/>
        <end position="421"/>
    </location>
</feature>
<keyword evidence="9" id="KW-1185">Reference proteome</keyword>